<proteinExistence type="predicted"/>
<comment type="caution">
    <text evidence="1">The sequence shown here is derived from an EMBL/GenBank/DDBJ whole genome shotgun (WGS) entry which is preliminary data.</text>
</comment>
<sequence length="127" mass="14484">MEDDGSEEGSALILGRPFFMTAKTKIDVHIETLSMEFWDTYMEFNIFEALKHPVEDHSTFNMETIDGLMEEYFRLGTGGASPVNFVDLFDVINKFCTETAKVDFEMLPHMPSFSLTKSQKPPNMPNS</sequence>
<feature type="non-terminal residue" evidence="1">
    <location>
        <position position="1"/>
    </location>
</feature>
<name>A0A371HC01_MUCPR</name>
<dbReference type="AlphaFoldDB" id="A0A371HC01"/>
<dbReference type="OrthoDB" id="778454at2759"/>
<reference evidence="1" key="1">
    <citation type="submission" date="2018-05" db="EMBL/GenBank/DDBJ databases">
        <title>Draft genome of Mucuna pruriens seed.</title>
        <authorList>
            <person name="Nnadi N.E."/>
            <person name="Vos R."/>
            <person name="Hasami M.H."/>
            <person name="Devisetty U.K."/>
            <person name="Aguiy J.C."/>
        </authorList>
    </citation>
    <scope>NUCLEOTIDE SEQUENCE [LARGE SCALE GENOMIC DNA]</scope>
    <source>
        <strain evidence="1">JCA_2017</strain>
    </source>
</reference>
<gene>
    <name evidence="1" type="ORF">CR513_16517</name>
</gene>
<organism evidence="1 2">
    <name type="scientific">Mucuna pruriens</name>
    <name type="common">Velvet bean</name>
    <name type="synonym">Dolichos pruriens</name>
    <dbReference type="NCBI Taxonomy" id="157652"/>
    <lineage>
        <taxon>Eukaryota</taxon>
        <taxon>Viridiplantae</taxon>
        <taxon>Streptophyta</taxon>
        <taxon>Embryophyta</taxon>
        <taxon>Tracheophyta</taxon>
        <taxon>Spermatophyta</taxon>
        <taxon>Magnoliopsida</taxon>
        <taxon>eudicotyledons</taxon>
        <taxon>Gunneridae</taxon>
        <taxon>Pentapetalae</taxon>
        <taxon>rosids</taxon>
        <taxon>fabids</taxon>
        <taxon>Fabales</taxon>
        <taxon>Fabaceae</taxon>
        <taxon>Papilionoideae</taxon>
        <taxon>50 kb inversion clade</taxon>
        <taxon>NPAAA clade</taxon>
        <taxon>indigoferoid/millettioid clade</taxon>
        <taxon>Phaseoleae</taxon>
        <taxon>Mucuna</taxon>
    </lineage>
</organism>
<dbReference type="Proteomes" id="UP000257109">
    <property type="component" value="Unassembled WGS sequence"/>
</dbReference>
<protein>
    <submittedName>
        <fullName evidence="1">Uncharacterized protein</fullName>
    </submittedName>
</protein>
<dbReference type="EMBL" id="QJKJ01003030">
    <property type="protein sequence ID" value="RDY00312.1"/>
    <property type="molecule type" value="Genomic_DNA"/>
</dbReference>
<keyword evidence="2" id="KW-1185">Reference proteome</keyword>
<accession>A0A371HC01</accession>
<evidence type="ECO:0000313" key="1">
    <source>
        <dbReference type="EMBL" id="RDY00312.1"/>
    </source>
</evidence>
<evidence type="ECO:0000313" key="2">
    <source>
        <dbReference type="Proteomes" id="UP000257109"/>
    </source>
</evidence>